<gene>
    <name evidence="7" type="ORF">KP78_29500</name>
</gene>
<dbReference type="RefSeq" id="WP_041089737.1">
    <property type="nucleotide sequence ID" value="NZ_JXRP01000018.1"/>
</dbReference>
<dbReference type="OrthoDB" id="9776369at2"/>
<evidence type="ECO:0000259" key="6">
    <source>
        <dbReference type="PROSITE" id="PS50893"/>
    </source>
</evidence>
<feature type="domain" description="ABC transporter" evidence="6">
    <location>
        <begin position="2"/>
        <end position="237"/>
    </location>
</feature>
<comment type="caution">
    <text evidence="7">The sequence shown here is derived from an EMBL/GenBank/DDBJ whole genome shotgun (WGS) entry which is preliminary data.</text>
</comment>
<dbReference type="Proteomes" id="UP000031938">
    <property type="component" value="Unassembled WGS sequence"/>
</dbReference>
<accession>A0A0C2VLR4</accession>
<dbReference type="Gene3D" id="3.40.50.300">
    <property type="entry name" value="P-loop containing nucleotide triphosphate hydrolases"/>
    <property type="match status" value="1"/>
</dbReference>
<evidence type="ECO:0000256" key="4">
    <source>
        <dbReference type="ARBA" id="ARBA00022840"/>
    </source>
</evidence>
<organism evidence="7 8">
    <name type="scientific">Jeotgalibacillus soli</name>
    <dbReference type="NCBI Taxonomy" id="889306"/>
    <lineage>
        <taxon>Bacteria</taxon>
        <taxon>Bacillati</taxon>
        <taxon>Bacillota</taxon>
        <taxon>Bacilli</taxon>
        <taxon>Bacillales</taxon>
        <taxon>Caryophanaceae</taxon>
        <taxon>Jeotgalibacillus</taxon>
    </lineage>
</organism>
<evidence type="ECO:0000313" key="7">
    <source>
        <dbReference type="EMBL" id="KIL45406.1"/>
    </source>
</evidence>
<dbReference type="InterPro" id="IPR052156">
    <property type="entry name" value="BCAA_Transport_ATP-bd_LivF"/>
</dbReference>
<keyword evidence="5" id="KW-0029">Amino-acid transport</keyword>
<keyword evidence="4" id="KW-0067">ATP-binding</keyword>
<dbReference type="EMBL" id="JXRP01000018">
    <property type="protein sequence ID" value="KIL45406.1"/>
    <property type="molecule type" value="Genomic_DNA"/>
</dbReference>
<dbReference type="InterPro" id="IPR027417">
    <property type="entry name" value="P-loop_NTPase"/>
</dbReference>
<keyword evidence="8" id="KW-1185">Reference proteome</keyword>
<protein>
    <submittedName>
        <fullName evidence="7">ABC transporter-like protein</fullName>
    </submittedName>
</protein>
<evidence type="ECO:0000256" key="1">
    <source>
        <dbReference type="ARBA" id="ARBA00005417"/>
    </source>
</evidence>
<dbReference type="PROSITE" id="PS50893">
    <property type="entry name" value="ABC_TRANSPORTER_2"/>
    <property type="match status" value="1"/>
</dbReference>
<evidence type="ECO:0000256" key="2">
    <source>
        <dbReference type="ARBA" id="ARBA00022448"/>
    </source>
</evidence>
<dbReference type="CDD" id="cd03224">
    <property type="entry name" value="ABC_TM1139_LivF_branched"/>
    <property type="match status" value="1"/>
</dbReference>
<keyword evidence="3" id="KW-0547">Nucleotide-binding</keyword>
<dbReference type="GO" id="GO:0005524">
    <property type="term" value="F:ATP binding"/>
    <property type="evidence" value="ECO:0007669"/>
    <property type="project" value="UniProtKB-KW"/>
</dbReference>
<reference evidence="7 8" key="1">
    <citation type="submission" date="2015-01" db="EMBL/GenBank/DDBJ databases">
        <title>Genome sequencing of Jeotgalibacillus soli.</title>
        <authorList>
            <person name="Goh K.M."/>
            <person name="Chan K.-G."/>
            <person name="Yaakop A.S."/>
            <person name="Ee R."/>
            <person name="Gan H.M."/>
            <person name="Chan C.S."/>
        </authorList>
    </citation>
    <scope>NUCLEOTIDE SEQUENCE [LARGE SCALE GENOMIC DNA]</scope>
    <source>
        <strain evidence="7 8">P9</strain>
    </source>
</reference>
<proteinExistence type="inferred from homology"/>
<dbReference type="STRING" id="889306.KP78_29500"/>
<comment type="similarity">
    <text evidence="1">Belongs to the ABC transporter superfamily.</text>
</comment>
<dbReference type="PANTHER" id="PTHR43820:SF4">
    <property type="entry name" value="HIGH-AFFINITY BRANCHED-CHAIN AMINO ACID TRANSPORT ATP-BINDING PROTEIN LIVF"/>
    <property type="match status" value="1"/>
</dbReference>
<dbReference type="InterPro" id="IPR003593">
    <property type="entry name" value="AAA+_ATPase"/>
</dbReference>
<dbReference type="SMART" id="SM00382">
    <property type="entry name" value="AAA"/>
    <property type="match status" value="1"/>
</dbReference>
<dbReference type="GO" id="GO:0015658">
    <property type="term" value="F:branched-chain amino acid transmembrane transporter activity"/>
    <property type="evidence" value="ECO:0007669"/>
    <property type="project" value="TreeGrafter"/>
</dbReference>
<dbReference type="PATRIC" id="fig|889306.3.peg.2962"/>
<dbReference type="InterPro" id="IPR003439">
    <property type="entry name" value="ABC_transporter-like_ATP-bd"/>
</dbReference>
<dbReference type="AlphaFoldDB" id="A0A0C2VLR4"/>
<evidence type="ECO:0000256" key="3">
    <source>
        <dbReference type="ARBA" id="ARBA00022741"/>
    </source>
</evidence>
<dbReference type="SUPFAM" id="SSF52540">
    <property type="entry name" value="P-loop containing nucleoside triphosphate hydrolases"/>
    <property type="match status" value="1"/>
</dbReference>
<evidence type="ECO:0000256" key="5">
    <source>
        <dbReference type="ARBA" id="ARBA00022970"/>
    </source>
</evidence>
<keyword evidence="2" id="KW-0813">Transport</keyword>
<dbReference type="GO" id="GO:0015807">
    <property type="term" value="P:L-amino acid transport"/>
    <property type="evidence" value="ECO:0007669"/>
    <property type="project" value="TreeGrafter"/>
</dbReference>
<dbReference type="PANTHER" id="PTHR43820">
    <property type="entry name" value="HIGH-AFFINITY BRANCHED-CHAIN AMINO ACID TRANSPORT ATP-BINDING PROTEIN LIVF"/>
    <property type="match status" value="1"/>
</dbReference>
<sequence length="243" mass="26883">MLEIKNLQVNYGPINALKEVTMTIEKNKINAIIGVNGAGKSTLLNTISGLVDPDQGEISYKGRQIQNIPVEKRVKLGIGHVMEGRRLFKDQSVHDNLLIGFYFRNPKEKRRNALLKINEIYKQFPILGNKQNQMAGTLSGGQQQILIISAALLSEPDLLLLDEPSLGLAPIIIDEVYQLLEELKSKGMTIIISEQMAALALRISDVGYILERGQVVKKGDRSYLKSLLDSDGLSSVYLGKAKV</sequence>
<dbReference type="Pfam" id="PF00005">
    <property type="entry name" value="ABC_tran"/>
    <property type="match status" value="1"/>
</dbReference>
<name>A0A0C2VLR4_9BACL</name>
<dbReference type="GO" id="GO:0016887">
    <property type="term" value="F:ATP hydrolysis activity"/>
    <property type="evidence" value="ECO:0007669"/>
    <property type="project" value="InterPro"/>
</dbReference>
<evidence type="ECO:0000313" key="8">
    <source>
        <dbReference type="Proteomes" id="UP000031938"/>
    </source>
</evidence>